<organism evidence="1 2">
    <name type="scientific">Paraglaciecola algarum</name>
    <dbReference type="NCBI Taxonomy" id="3050085"/>
    <lineage>
        <taxon>Bacteria</taxon>
        <taxon>Pseudomonadati</taxon>
        <taxon>Pseudomonadota</taxon>
        <taxon>Gammaproteobacteria</taxon>
        <taxon>Alteromonadales</taxon>
        <taxon>Alteromonadaceae</taxon>
        <taxon>Paraglaciecola</taxon>
    </lineage>
</organism>
<accession>A0ABS9D3D5</accession>
<name>A0ABS9D3D5_9ALTE</name>
<protein>
    <submittedName>
        <fullName evidence="1">Uncharacterized protein</fullName>
    </submittedName>
</protein>
<evidence type="ECO:0000313" key="1">
    <source>
        <dbReference type="EMBL" id="MCF2947260.1"/>
    </source>
</evidence>
<dbReference type="Proteomes" id="UP001521137">
    <property type="component" value="Unassembled WGS sequence"/>
</dbReference>
<keyword evidence="2" id="KW-1185">Reference proteome</keyword>
<dbReference type="EMBL" id="JAKGAS010000002">
    <property type="protein sequence ID" value="MCF2947260.1"/>
    <property type="molecule type" value="Genomic_DNA"/>
</dbReference>
<evidence type="ECO:0000313" key="2">
    <source>
        <dbReference type="Proteomes" id="UP001521137"/>
    </source>
</evidence>
<gene>
    <name evidence="1" type="ORF">L0668_04015</name>
</gene>
<sequence length="152" mass="17076">MTRNQSTQTELKQIQHAHKTLQSQNKYSLGIVMTMASVLQNTFQTKLAALKSHGLISHQDYDMAHFVLENFQFVIVQCCQHNETVEVGVRKALKGQNFTIEEISQFIARQPSEVRIPWCKNTVEGFVAACRNLVADKGKNTAKHAESAEATS</sequence>
<proteinExistence type="predicted"/>
<reference evidence="1 2" key="1">
    <citation type="submission" date="2022-01" db="EMBL/GenBank/DDBJ databases">
        <title>Paraglaciecola sp. G1-23.</title>
        <authorList>
            <person name="Jin M.S."/>
            <person name="Han D.M."/>
            <person name="Kim H.M."/>
            <person name="Jeon C.O."/>
        </authorList>
    </citation>
    <scope>NUCLEOTIDE SEQUENCE [LARGE SCALE GENOMIC DNA]</scope>
    <source>
        <strain evidence="1 2">G1-23</strain>
    </source>
</reference>
<comment type="caution">
    <text evidence="1">The sequence shown here is derived from an EMBL/GenBank/DDBJ whole genome shotgun (WGS) entry which is preliminary data.</text>
</comment>